<organism evidence="1 2">
    <name type="scientific">Herbinix hemicellulosilytica</name>
    <dbReference type="NCBI Taxonomy" id="1564487"/>
    <lineage>
        <taxon>Bacteria</taxon>
        <taxon>Bacillati</taxon>
        <taxon>Bacillota</taxon>
        <taxon>Clostridia</taxon>
        <taxon>Lachnospirales</taxon>
        <taxon>Lachnospiraceae</taxon>
        <taxon>Herbinix</taxon>
    </lineage>
</organism>
<name>A0A0H5SIK6_HERHM</name>
<accession>A0A0H5SIK6</accession>
<dbReference type="AlphaFoldDB" id="A0A0H5SIK6"/>
<dbReference type="Proteomes" id="UP000236497">
    <property type="component" value="Unassembled WGS sequence"/>
</dbReference>
<dbReference type="OrthoDB" id="2060476at2"/>
<keyword evidence="2" id="KW-1185">Reference proteome</keyword>
<dbReference type="RefSeq" id="WP_103203033.1">
    <property type="nucleotide sequence ID" value="NZ_CVTD020000017.1"/>
</dbReference>
<evidence type="ECO:0000313" key="2">
    <source>
        <dbReference type="Proteomes" id="UP000236497"/>
    </source>
</evidence>
<proteinExistence type="predicted"/>
<reference evidence="1 2" key="1">
    <citation type="submission" date="2015-06" db="EMBL/GenBank/DDBJ databases">
        <authorList>
            <person name="Wibberg Daniel"/>
        </authorList>
    </citation>
    <scope>NUCLEOTIDE SEQUENCE [LARGE SCALE GENOMIC DNA]</scope>
    <source>
        <strain evidence="1 2">T3/55T</strain>
    </source>
</reference>
<dbReference type="EMBL" id="CVTD020000017">
    <property type="protein sequence ID" value="CRZ34930.1"/>
    <property type="molecule type" value="Genomic_DNA"/>
</dbReference>
<sequence>MITNADITYYSCSKDGKFTRYAIEGVHWEETKQANVLKSGLTSIETVKVFIPAENLPSELKFNAGKDIIVKGITNFEFDNTSQQTISNSLKTLKEQNDKVLTVSIVDEKMYGSPWMQHIQLGCK</sequence>
<protein>
    <submittedName>
        <fullName evidence="1">Uncharacterized protein</fullName>
    </submittedName>
</protein>
<dbReference type="Pfam" id="PF20536">
    <property type="entry name" value="DUF6751"/>
    <property type="match status" value="1"/>
</dbReference>
<evidence type="ECO:0000313" key="1">
    <source>
        <dbReference type="EMBL" id="CRZ34930.1"/>
    </source>
</evidence>
<dbReference type="InterPro" id="IPR046639">
    <property type="entry name" value="DUF6751"/>
</dbReference>
<gene>
    <name evidence="1" type="ORF">HHT355_1730</name>
</gene>